<dbReference type="GO" id="GO:0030833">
    <property type="term" value="P:regulation of actin filament polymerization"/>
    <property type="evidence" value="ECO:0007669"/>
    <property type="project" value="InterPro"/>
</dbReference>
<dbReference type="Proteomes" id="UP000005226">
    <property type="component" value="Chromosome 16"/>
</dbReference>
<evidence type="ECO:0000313" key="7">
    <source>
        <dbReference type="Proteomes" id="UP000005226"/>
    </source>
</evidence>
<name>A0A674PBP0_TAKRU</name>
<reference evidence="6" key="3">
    <citation type="submission" date="2025-09" db="UniProtKB">
        <authorList>
            <consortium name="Ensembl"/>
        </authorList>
    </citation>
    <scope>IDENTIFICATION</scope>
</reference>
<dbReference type="PANTHER" id="PTHR12422">
    <property type="entry name" value="GH09096P"/>
    <property type="match status" value="1"/>
</dbReference>
<proteinExistence type="inferred from homology"/>
<evidence type="ECO:0000256" key="4">
    <source>
        <dbReference type="ARBA" id="ARBA00023288"/>
    </source>
</evidence>
<dbReference type="Ensembl" id="ENSTRUT00000079088.1">
    <property type="protein sequence ID" value="ENSTRUP00000083075.1"/>
    <property type="gene ID" value="ENSTRUG00000006726.3"/>
</dbReference>
<evidence type="ECO:0000256" key="3">
    <source>
        <dbReference type="ARBA" id="ARBA00023136"/>
    </source>
</evidence>
<sequence>MGNLLKVLTREIENYPHFFLDFENAQPTEEEREVWNQVDLVLQDSESILMGLREYKGASQEIRDAIQNPNDFKHQERAWNSVCPLVIKLKNFYTFSIRLEEVLQGLLSELTYSLNTAPLASTALERKQALAKQFAEILHFTLLFDELKIRNPAIQNDFSYYRRTISRNRINNMNLEIENEVNNEMANRMSLFYAEPMPMMKTLSKATTNFVMEVRRLLFIFPPRAQQSPPVNPGVMEYSSRFSSEDTLLFCMRVMVGVIILYDHVHPNGVFIKSSTIDIKSSLKVLKDQPADKVEGLLNALRYTTKHLNDESTPKNILMLLQ</sequence>
<dbReference type="InterPro" id="IPR039789">
    <property type="entry name" value="CYRI"/>
</dbReference>
<organism evidence="6 7">
    <name type="scientific">Takifugu rubripes</name>
    <name type="common">Japanese pufferfish</name>
    <name type="synonym">Fugu rubripes</name>
    <dbReference type="NCBI Taxonomy" id="31033"/>
    <lineage>
        <taxon>Eukaryota</taxon>
        <taxon>Metazoa</taxon>
        <taxon>Chordata</taxon>
        <taxon>Craniata</taxon>
        <taxon>Vertebrata</taxon>
        <taxon>Euteleostomi</taxon>
        <taxon>Actinopterygii</taxon>
        <taxon>Neopterygii</taxon>
        <taxon>Teleostei</taxon>
        <taxon>Neoteleostei</taxon>
        <taxon>Acanthomorphata</taxon>
        <taxon>Eupercaria</taxon>
        <taxon>Tetraodontiformes</taxon>
        <taxon>Tetradontoidea</taxon>
        <taxon>Tetraodontidae</taxon>
        <taxon>Takifugu</taxon>
    </lineage>
</organism>
<dbReference type="GO" id="GO:0031267">
    <property type="term" value="F:small GTPase binding"/>
    <property type="evidence" value="ECO:0007669"/>
    <property type="project" value="InterPro"/>
</dbReference>
<dbReference type="GO" id="GO:0016020">
    <property type="term" value="C:membrane"/>
    <property type="evidence" value="ECO:0007669"/>
    <property type="project" value="UniProtKB-SubCell"/>
</dbReference>
<dbReference type="AlphaFoldDB" id="A0A674PBP0"/>
<keyword evidence="7" id="KW-1185">Reference proteome</keyword>
<evidence type="ECO:0000256" key="1">
    <source>
        <dbReference type="ARBA" id="ARBA00004635"/>
    </source>
</evidence>
<gene>
    <name evidence="6" type="primary">fam49a</name>
</gene>
<comment type="subcellular location">
    <subcellularLocation>
        <location evidence="1">Membrane</location>
        <topology evidence="1">Lipid-anchor</topology>
    </subcellularLocation>
</comment>
<keyword evidence="3" id="KW-0472">Membrane</keyword>
<reference evidence="6 7" key="1">
    <citation type="journal article" date="2011" name="Genome Biol. Evol.">
        <title>Integration of the genetic map and genome assembly of fugu facilitates insights into distinct features of genome evolution in teleosts and mammals.</title>
        <authorList>
            <person name="Kai W."/>
            <person name="Kikuchi K."/>
            <person name="Tohari S."/>
            <person name="Chew A.K."/>
            <person name="Tay A."/>
            <person name="Fujiwara A."/>
            <person name="Hosoya S."/>
            <person name="Suetake H."/>
            <person name="Naruse K."/>
            <person name="Brenner S."/>
            <person name="Suzuki Y."/>
            <person name="Venkatesh B."/>
        </authorList>
    </citation>
    <scope>NUCLEOTIDE SEQUENCE [LARGE SCALE GENOMIC DNA]</scope>
</reference>
<accession>A0A674PBP0</accession>
<dbReference type="GeneTree" id="ENSGT00390000015159"/>
<feature type="domain" description="CYRIA/CYRIB Rac1 binding" evidence="5">
    <location>
        <begin position="18"/>
        <end position="317"/>
    </location>
</feature>
<evidence type="ECO:0000313" key="6">
    <source>
        <dbReference type="Ensembl" id="ENSTRUP00000083075.1"/>
    </source>
</evidence>
<keyword evidence="4" id="KW-0449">Lipoprotein</keyword>
<comment type="similarity">
    <text evidence="2">Belongs to the CYRI family.</text>
</comment>
<dbReference type="Pfam" id="PF07159">
    <property type="entry name" value="CYRIA-B_Rac1-bd"/>
    <property type="match status" value="1"/>
</dbReference>
<reference evidence="6" key="2">
    <citation type="submission" date="2025-08" db="UniProtKB">
        <authorList>
            <consortium name="Ensembl"/>
        </authorList>
    </citation>
    <scope>IDENTIFICATION</scope>
</reference>
<protein>
    <submittedName>
        <fullName evidence="6">Family with sequence similarity 49 member A</fullName>
    </submittedName>
</protein>
<evidence type="ECO:0000256" key="2">
    <source>
        <dbReference type="ARBA" id="ARBA00005778"/>
    </source>
</evidence>
<evidence type="ECO:0000259" key="5">
    <source>
        <dbReference type="Pfam" id="PF07159"/>
    </source>
</evidence>
<dbReference type="InterPro" id="IPR009828">
    <property type="entry name" value="CYRIA/CYRIB_Rac1-bd"/>
</dbReference>